<dbReference type="SUPFAM" id="SSF103657">
    <property type="entry name" value="BAR/IMD domain-like"/>
    <property type="match status" value="1"/>
</dbReference>
<proteinExistence type="predicted"/>
<dbReference type="AlphaFoldDB" id="A0AAV6V3I8"/>
<comment type="caution">
    <text evidence="1">The sequence shown here is derived from an EMBL/GenBank/DDBJ whole genome shotgun (WGS) entry which is preliminary data.</text>
</comment>
<evidence type="ECO:0000313" key="1">
    <source>
        <dbReference type="EMBL" id="KAG8190385.1"/>
    </source>
</evidence>
<dbReference type="PANTHER" id="PTHR21223:SF2">
    <property type="entry name" value="CBY1-INTERACTING BAR DOMAIN-CONTAINING PROTEIN HOMOLOG"/>
    <property type="match status" value="1"/>
</dbReference>
<evidence type="ECO:0000313" key="2">
    <source>
        <dbReference type="Proteomes" id="UP000827092"/>
    </source>
</evidence>
<dbReference type="GO" id="GO:0035869">
    <property type="term" value="C:ciliary transition zone"/>
    <property type="evidence" value="ECO:0007669"/>
    <property type="project" value="TreeGrafter"/>
</dbReference>
<gene>
    <name evidence="1" type="ORF">JTE90_022028</name>
</gene>
<reference evidence="1 2" key="1">
    <citation type="journal article" date="2022" name="Nat. Ecol. Evol.">
        <title>A masculinizing supergene underlies an exaggerated male reproductive morph in a spider.</title>
        <authorList>
            <person name="Hendrickx F."/>
            <person name="De Corte Z."/>
            <person name="Sonet G."/>
            <person name="Van Belleghem S.M."/>
            <person name="Kostlbacher S."/>
            <person name="Vangestel C."/>
        </authorList>
    </citation>
    <scope>NUCLEOTIDE SEQUENCE [LARGE SCALE GENOMIC DNA]</scope>
    <source>
        <strain evidence="1">W744_W776</strain>
    </source>
</reference>
<evidence type="ECO:0008006" key="3">
    <source>
        <dbReference type="Google" id="ProtNLM"/>
    </source>
</evidence>
<dbReference type="Gene3D" id="1.20.1270.60">
    <property type="entry name" value="Arfaptin homology (AH) domain/BAR domain"/>
    <property type="match status" value="1"/>
</dbReference>
<dbReference type="EMBL" id="JAFNEN010000185">
    <property type="protein sequence ID" value="KAG8190385.1"/>
    <property type="molecule type" value="Genomic_DNA"/>
</dbReference>
<dbReference type="InterPro" id="IPR027267">
    <property type="entry name" value="AH/BAR_dom_sf"/>
</dbReference>
<keyword evidence="2" id="KW-1185">Reference proteome</keyword>
<dbReference type="GO" id="GO:0036064">
    <property type="term" value="C:ciliary basal body"/>
    <property type="evidence" value="ECO:0007669"/>
    <property type="project" value="TreeGrafter"/>
</dbReference>
<organism evidence="1 2">
    <name type="scientific">Oedothorax gibbosus</name>
    <dbReference type="NCBI Taxonomy" id="931172"/>
    <lineage>
        <taxon>Eukaryota</taxon>
        <taxon>Metazoa</taxon>
        <taxon>Ecdysozoa</taxon>
        <taxon>Arthropoda</taxon>
        <taxon>Chelicerata</taxon>
        <taxon>Arachnida</taxon>
        <taxon>Araneae</taxon>
        <taxon>Araneomorphae</taxon>
        <taxon>Entelegynae</taxon>
        <taxon>Araneoidea</taxon>
        <taxon>Linyphiidae</taxon>
        <taxon>Erigoninae</taxon>
        <taxon>Oedothorax</taxon>
    </lineage>
</organism>
<sequence>MALDLRSSELEHSFIKDRISVTEKHFSEISSKLAAYLKKLSQVRDSGDDLAGSVTSYASTENLNLSLRKYLMQFADILKAIQEYRDAEIQRIDVKVALEFSNYKPICKTAKSELKASFDLHAKELSMKNQLEKTRGKNPTNWQKIAQVEKEACRIQDEATRTTLELSKRIDNFEQRKIQDVKNTFLEFMKIELVFHAKAIELYTDAYNSIKNINVDEDLKEFRSHFRSYTTSLASNNIQVEDQIESVNSNCDTNKTVGPFAISNSGFKDSLESKVSPHITSTPKDTSMKKMFYVDCRL</sequence>
<dbReference type="GO" id="GO:0060271">
    <property type="term" value="P:cilium assembly"/>
    <property type="evidence" value="ECO:0007669"/>
    <property type="project" value="TreeGrafter"/>
</dbReference>
<protein>
    <recommendedName>
        <fullName evidence="3">Protein FAM92A</fullName>
    </recommendedName>
</protein>
<name>A0AAV6V3I8_9ARAC</name>
<dbReference type="PANTHER" id="PTHR21223">
    <property type="entry name" value="CBY1-INTERACTING BAR DOMAIN-CONTAINING PROTEIN HOMOLOG"/>
    <property type="match status" value="1"/>
</dbReference>
<accession>A0AAV6V3I8</accession>
<dbReference type="Pfam" id="PF06730">
    <property type="entry name" value="FAM92"/>
    <property type="match status" value="1"/>
</dbReference>
<dbReference type="Proteomes" id="UP000827092">
    <property type="component" value="Unassembled WGS sequence"/>
</dbReference>
<dbReference type="InterPro" id="IPR009602">
    <property type="entry name" value="CBAR/FAM92"/>
</dbReference>